<dbReference type="AlphaFoldDB" id="A0A903VSR5"/>
<evidence type="ECO:0000313" key="3">
    <source>
        <dbReference type="EnsemblMetazoa" id="AAEL027996-PA"/>
    </source>
</evidence>
<feature type="compositionally biased region" description="Basic and acidic residues" evidence="2">
    <location>
        <begin position="201"/>
        <end position="211"/>
    </location>
</feature>
<protein>
    <submittedName>
        <fullName evidence="3">Uncharacterized protein</fullName>
    </submittedName>
</protein>
<organism evidence="3 4">
    <name type="scientific">Aedes aegypti</name>
    <name type="common">Yellowfever mosquito</name>
    <name type="synonym">Culex aegypti</name>
    <dbReference type="NCBI Taxonomy" id="7159"/>
    <lineage>
        <taxon>Eukaryota</taxon>
        <taxon>Metazoa</taxon>
        <taxon>Ecdysozoa</taxon>
        <taxon>Arthropoda</taxon>
        <taxon>Hexapoda</taxon>
        <taxon>Insecta</taxon>
        <taxon>Pterygota</taxon>
        <taxon>Neoptera</taxon>
        <taxon>Endopterygota</taxon>
        <taxon>Diptera</taxon>
        <taxon>Nematocera</taxon>
        <taxon>Culicoidea</taxon>
        <taxon>Culicidae</taxon>
        <taxon>Culicinae</taxon>
        <taxon>Aedini</taxon>
        <taxon>Aedes</taxon>
        <taxon>Stegomyia</taxon>
    </lineage>
</organism>
<keyword evidence="4" id="KW-1185">Reference proteome</keyword>
<accession>A0A903VSR5</accession>
<dbReference type="OrthoDB" id="10574157at2759"/>
<keyword evidence="1" id="KW-0175">Coiled coil</keyword>
<feature type="compositionally biased region" description="Acidic residues" evidence="2">
    <location>
        <begin position="8"/>
        <end position="25"/>
    </location>
</feature>
<name>A0A903VSR5_AEDAE</name>
<evidence type="ECO:0000256" key="1">
    <source>
        <dbReference type="SAM" id="Coils"/>
    </source>
</evidence>
<gene>
    <name evidence="3" type="primary">110681149</name>
</gene>
<feature type="coiled-coil region" evidence="1">
    <location>
        <begin position="41"/>
        <end position="150"/>
    </location>
</feature>
<evidence type="ECO:0000313" key="4">
    <source>
        <dbReference type="Proteomes" id="UP000008820"/>
    </source>
</evidence>
<feature type="region of interest" description="Disordered" evidence="2">
    <location>
        <begin position="1"/>
        <end position="34"/>
    </location>
</feature>
<evidence type="ECO:0000256" key="2">
    <source>
        <dbReference type="SAM" id="MobiDB-lite"/>
    </source>
</evidence>
<proteinExistence type="predicted"/>
<reference evidence="4" key="1">
    <citation type="submission" date="2017-06" db="EMBL/GenBank/DDBJ databases">
        <title>Aedes aegypti genome working group (AGWG) sequencing and assembly.</title>
        <authorList>
            <consortium name="Aedes aegypti Genome Working Group (AGWG)"/>
            <person name="Matthews B.J."/>
        </authorList>
    </citation>
    <scope>NUCLEOTIDE SEQUENCE [LARGE SCALE GENOMIC DNA]</scope>
    <source>
        <strain evidence="4">LVP_AGWG</strain>
    </source>
</reference>
<feature type="compositionally biased region" description="Acidic residues" evidence="2">
    <location>
        <begin position="237"/>
        <end position="246"/>
    </location>
</feature>
<reference evidence="3" key="2">
    <citation type="submission" date="2022-10" db="UniProtKB">
        <authorList>
            <consortium name="EnsemblMetazoa"/>
        </authorList>
    </citation>
    <scope>IDENTIFICATION</scope>
    <source>
        <strain evidence="3">LVP_AGWG</strain>
    </source>
</reference>
<dbReference type="Proteomes" id="UP000008820">
    <property type="component" value="Unassembled WGS sequence"/>
</dbReference>
<sequence>EKDPNNSSDEESEAEDAISVDDTIDETGKSGTEKFKTISEDEEVSAALKRMKVEKERLKRKMEQKLALARAQIDLENEKLEMEWVLEKQILEMKIASKSVFQKKKEMEKKKLQDQLKQLCDSEVRVESEIQKLQNQKKEAKRLATNSKVTRVAKFEELPIGPLSSTPIADPEEGTSTAGTKKKTDRLQSTISIVKKKGHEAKKEETESKEECESEEGSFLDNSLVEDLGESSSCNTSEEEEIDEKK</sequence>
<dbReference type="EnsemblMetazoa" id="AAEL027996-RA">
    <property type="protein sequence ID" value="AAEL027996-PA"/>
    <property type="gene ID" value="AAEL027996"/>
</dbReference>
<feature type="region of interest" description="Disordered" evidence="2">
    <location>
        <begin position="160"/>
        <end position="246"/>
    </location>
</feature>